<evidence type="ECO:0000256" key="4">
    <source>
        <dbReference type="ARBA" id="ARBA00022553"/>
    </source>
</evidence>
<feature type="transmembrane region" description="Helical" evidence="9">
    <location>
        <begin position="20"/>
        <end position="45"/>
    </location>
</feature>
<keyword evidence="6" id="KW-0418">Kinase</keyword>
<dbReference type="InterPro" id="IPR035965">
    <property type="entry name" value="PAS-like_dom_sf"/>
</dbReference>
<evidence type="ECO:0000256" key="2">
    <source>
        <dbReference type="ARBA" id="ARBA00004508"/>
    </source>
</evidence>
<evidence type="ECO:0000256" key="1">
    <source>
        <dbReference type="ARBA" id="ARBA00000085"/>
    </source>
</evidence>
<dbReference type="SMART" id="SM00388">
    <property type="entry name" value="HisKA"/>
    <property type="match status" value="1"/>
</dbReference>
<evidence type="ECO:0000256" key="3">
    <source>
        <dbReference type="ARBA" id="ARBA00012438"/>
    </source>
</evidence>
<feature type="domain" description="HAMP" evidence="12">
    <location>
        <begin position="210"/>
        <end position="262"/>
    </location>
</feature>
<feature type="transmembrane region" description="Helical" evidence="9">
    <location>
        <begin position="189"/>
        <end position="210"/>
    </location>
</feature>
<keyword evidence="7" id="KW-0902">Two-component regulatory system</keyword>
<organism evidence="13">
    <name type="scientific">Crouania attenuata</name>
    <dbReference type="NCBI Taxonomy" id="42002"/>
    <lineage>
        <taxon>Eukaryota</taxon>
        <taxon>Rhodophyta</taxon>
        <taxon>Florideophyceae</taxon>
        <taxon>Rhodymeniophycidae</taxon>
        <taxon>Ceramiales</taxon>
        <taxon>Callithamniaceae</taxon>
        <taxon>Crouania</taxon>
    </lineage>
</organism>
<dbReference type="FunFam" id="1.10.287.130:FF:000001">
    <property type="entry name" value="Two-component sensor histidine kinase"/>
    <property type="match status" value="1"/>
</dbReference>
<keyword evidence="5" id="KW-0808">Transferase</keyword>
<evidence type="ECO:0000259" key="11">
    <source>
        <dbReference type="PROSITE" id="PS50112"/>
    </source>
</evidence>
<evidence type="ECO:0000256" key="6">
    <source>
        <dbReference type="ARBA" id="ARBA00022777"/>
    </source>
</evidence>
<dbReference type="CDD" id="cd00082">
    <property type="entry name" value="HisKA"/>
    <property type="match status" value="1"/>
</dbReference>
<feature type="domain" description="PAS" evidence="11">
    <location>
        <begin position="271"/>
        <end position="315"/>
    </location>
</feature>
<dbReference type="SMART" id="SM00091">
    <property type="entry name" value="PAS"/>
    <property type="match status" value="1"/>
</dbReference>
<keyword evidence="9" id="KW-1133">Transmembrane helix</keyword>
<geneLocation type="plastid" evidence="13"/>
<keyword evidence="9" id="KW-0812">Transmembrane</keyword>
<dbReference type="SMART" id="SM00387">
    <property type="entry name" value="HATPase_c"/>
    <property type="match status" value="1"/>
</dbReference>
<comment type="subcellular location">
    <subcellularLocation>
        <location evidence="2">Plastid</location>
        <location evidence="2">Chloroplast membrane</location>
        <topology evidence="2">Multi-pass membrane protein</topology>
    </subcellularLocation>
</comment>
<dbReference type="EC" id="2.7.13.3" evidence="3"/>
<evidence type="ECO:0000259" key="12">
    <source>
        <dbReference type="PROSITE" id="PS50885"/>
    </source>
</evidence>
<dbReference type="InterPro" id="IPR003660">
    <property type="entry name" value="HAMP_dom"/>
</dbReference>
<dbReference type="PROSITE" id="PS50109">
    <property type="entry name" value="HIS_KIN"/>
    <property type="match status" value="1"/>
</dbReference>
<keyword evidence="13" id="KW-0934">Plastid</keyword>
<feature type="domain" description="Histidine kinase" evidence="10">
    <location>
        <begin position="406"/>
        <end position="636"/>
    </location>
</feature>
<evidence type="ECO:0000256" key="9">
    <source>
        <dbReference type="SAM" id="Phobius"/>
    </source>
</evidence>
<gene>
    <name evidence="13" type="primary">dfr</name>
</gene>
<dbReference type="InterPro" id="IPR003661">
    <property type="entry name" value="HisK_dim/P_dom"/>
</dbReference>
<name>A0A4D6WRL9_9FLOR</name>
<dbReference type="PANTHER" id="PTHR43711">
    <property type="entry name" value="TWO-COMPONENT HISTIDINE KINASE"/>
    <property type="match status" value="1"/>
</dbReference>
<evidence type="ECO:0000256" key="5">
    <source>
        <dbReference type="ARBA" id="ARBA00022679"/>
    </source>
</evidence>
<dbReference type="InterPro" id="IPR004358">
    <property type="entry name" value="Sig_transdc_His_kin-like_C"/>
</dbReference>
<dbReference type="InterPro" id="IPR000014">
    <property type="entry name" value="PAS"/>
</dbReference>
<dbReference type="SUPFAM" id="SSF55874">
    <property type="entry name" value="ATPase domain of HSP90 chaperone/DNA topoisomerase II/histidine kinase"/>
    <property type="match status" value="1"/>
</dbReference>
<comment type="catalytic activity">
    <reaction evidence="1">
        <text>ATP + protein L-histidine = ADP + protein N-phospho-L-histidine.</text>
        <dbReference type="EC" id="2.7.13.3"/>
    </reaction>
</comment>
<dbReference type="PROSITE" id="PS50885">
    <property type="entry name" value="HAMP"/>
    <property type="match status" value="1"/>
</dbReference>
<dbReference type="Pfam" id="PF02518">
    <property type="entry name" value="HATPase_c"/>
    <property type="match status" value="1"/>
</dbReference>
<dbReference type="GO" id="GO:0000155">
    <property type="term" value="F:phosphorelay sensor kinase activity"/>
    <property type="evidence" value="ECO:0007669"/>
    <property type="project" value="InterPro"/>
</dbReference>
<dbReference type="EMBL" id="MK814632">
    <property type="protein sequence ID" value="QCI05391.1"/>
    <property type="molecule type" value="Genomic_DNA"/>
</dbReference>
<dbReference type="AlphaFoldDB" id="A0A4D6WRL9"/>
<dbReference type="Gene3D" id="1.10.287.130">
    <property type="match status" value="1"/>
</dbReference>
<dbReference type="GO" id="GO:0031969">
    <property type="term" value="C:chloroplast membrane"/>
    <property type="evidence" value="ECO:0007669"/>
    <property type="project" value="UniProtKB-SubCell"/>
</dbReference>
<dbReference type="PANTHER" id="PTHR43711:SF13">
    <property type="entry name" value="DRUG SENSORY PROTEIN A"/>
    <property type="match status" value="1"/>
</dbReference>
<dbReference type="PRINTS" id="PR00344">
    <property type="entry name" value="BCTRLSENSOR"/>
</dbReference>
<evidence type="ECO:0000259" key="10">
    <source>
        <dbReference type="PROSITE" id="PS50109"/>
    </source>
</evidence>
<reference evidence="13" key="1">
    <citation type="journal article" date="2019" name="Mol. Phylogenet. Evol.">
        <title>Morphological evolution and classification of the red algal order Ceramiales inferred using plastid phylogenomics.</title>
        <authorList>
            <person name="Diaz-Tapia P."/>
            <person name="Pasella M.M."/>
            <person name="Verbruggen H."/>
            <person name="Maggs C.A."/>
        </authorList>
    </citation>
    <scope>NUCLEOTIDE SEQUENCE</scope>
    <source>
        <strain evidence="13">PD2952</strain>
    </source>
</reference>
<dbReference type="Gene3D" id="6.10.340.10">
    <property type="match status" value="1"/>
</dbReference>
<dbReference type="InterPro" id="IPR005467">
    <property type="entry name" value="His_kinase_dom"/>
</dbReference>
<dbReference type="PROSITE" id="PS50112">
    <property type="entry name" value="PAS"/>
    <property type="match status" value="1"/>
</dbReference>
<reference evidence="13" key="2">
    <citation type="submission" date="2019-04" db="EMBL/GenBank/DDBJ databases">
        <authorList>
            <person name="Pasella M."/>
        </authorList>
    </citation>
    <scope>NUCLEOTIDE SEQUENCE</scope>
    <source>
        <strain evidence="13">PD2952</strain>
    </source>
</reference>
<proteinExistence type="predicted"/>
<accession>A0A4D6WRL9</accession>
<dbReference type="InterPro" id="IPR050736">
    <property type="entry name" value="Sensor_HK_Regulatory"/>
</dbReference>
<dbReference type="InterPro" id="IPR036097">
    <property type="entry name" value="HisK_dim/P_sf"/>
</dbReference>
<dbReference type="SUPFAM" id="SSF158472">
    <property type="entry name" value="HAMP domain-like"/>
    <property type="match status" value="1"/>
</dbReference>
<keyword evidence="4" id="KW-0597">Phosphoprotein</keyword>
<dbReference type="SUPFAM" id="SSF47384">
    <property type="entry name" value="Homodimeric domain of signal transducing histidine kinase"/>
    <property type="match status" value="1"/>
</dbReference>
<dbReference type="InterPro" id="IPR036890">
    <property type="entry name" value="HATPase_C_sf"/>
</dbReference>
<evidence type="ECO:0000313" key="13">
    <source>
        <dbReference type="EMBL" id="QCI05391.1"/>
    </source>
</evidence>
<dbReference type="SUPFAM" id="SSF55785">
    <property type="entry name" value="PYP-like sensor domain (PAS domain)"/>
    <property type="match status" value="1"/>
</dbReference>
<dbReference type="Gene3D" id="3.30.450.20">
    <property type="entry name" value="PAS domain"/>
    <property type="match status" value="1"/>
</dbReference>
<protein>
    <recommendedName>
        <fullName evidence="8">Uncharacterized sensor-like histidine kinase ycf26</fullName>
        <ecNumber evidence="3">2.7.13.3</ecNumber>
    </recommendedName>
</protein>
<dbReference type="Pfam" id="PF00512">
    <property type="entry name" value="HisKA"/>
    <property type="match status" value="1"/>
</dbReference>
<dbReference type="CDD" id="cd06225">
    <property type="entry name" value="HAMP"/>
    <property type="match status" value="1"/>
</dbReference>
<dbReference type="Gene3D" id="3.30.565.10">
    <property type="entry name" value="Histidine kinase-like ATPase, C-terminal domain"/>
    <property type="match status" value="1"/>
</dbReference>
<dbReference type="InterPro" id="IPR003594">
    <property type="entry name" value="HATPase_dom"/>
</dbReference>
<sequence>MYNRLFHFFSKRLCSFDDNTRIFVLVTLLISILITSFTFFSFNIIQDNLLMRNILFCQDLGLILTSKVLDIVDIGDNKMLISFLEKIYVSTYSIKYIVLFHVDGSLSLSIPNYYIRIQDLLQFRQNLLQLETYDFLFNTPLVKYSYLFNDRITDIIVPLIKNGHNFGYLYIGINISSTFSTSINSIYKISLIMFALIWLIAIMIFCFNFITIIHPIEKLLHAANSIAYGDFNRYINLKLNGRIKDLIISFNFMAKKLRYYENQHINKLRTEKHKLEIILNYIPDGAIIIDSELRILFINKVAQKILGIYTKDSLGIPLFSCFPLYINQALLPLLNYLVRYNSFNIYKSQTEEICINLDYDTNKIFRFILTTIIDREDGILTSIAIMMQDITKESSLNQVKNQFISNVSHELRTPLCNIRSFLETLLDYRDSLSINQNIEFLKIAHNETNRLSTLVNDILDLSYVDSQVNYNLIKIDLSMILNSLLQTYQLIAAKNQIDLVVEIDPSIRHVLAHESSFYQVLSNLLSNAIKFTNYIGQIIIRAYIPLSLPLYNKLAMDKIAIVRIEVIDEGIGIEQINQKLIFDRFVRIENSIHTLQGTGLGLSIVQNILQKYNTDIFVYSLVNVGTSFYFDLLQFI</sequence>
<keyword evidence="9" id="KW-0472">Membrane</keyword>
<evidence type="ECO:0000256" key="7">
    <source>
        <dbReference type="ARBA" id="ARBA00023012"/>
    </source>
</evidence>
<evidence type="ECO:0000256" key="8">
    <source>
        <dbReference type="ARBA" id="ARBA00069102"/>
    </source>
</evidence>